<dbReference type="GO" id="GO:0000725">
    <property type="term" value="P:recombinational repair"/>
    <property type="evidence" value="ECO:0007669"/>
    <property type="project" value="TreeGrafter"/>
</dbReference>
<dbReference type="GO" id="GO:0043138">
    <property type="term" value="F:3'-5' DNA helicase activity"/>
    <property type="evidence" value="ECO:0007669"/>
    <property type="project" value="TreeGrafter"/>
</dbReference>
<dbReference type="Pfam" id="PF13604">
    <property type="entry name" value="AAA_30"/>
    <property type="match status" value="1"/>
</dbReference>
<dbReference type="EMBL" id="CP010028">
    <property type="protein sequence ID" value="AIZ45155.1"/>
    <property type="molecule type" value="Genomic_DNA"/>
</dbReference>
<dbReference type="GO" id="GO:0003677">
    <property type="term" value="F:DNA binding"/>
    <property type="evidence" value="ECO:0007669"/>
    <property type="project" value="InterPro"/>
</dbReference>
<dbReference type="PANTHER" id="PTHR11070:SF2">
    <property type="entry name" value="ATP-DEPENDENT DNA HELICASE SRS2"/>
    <property type="match status" value="1"/>
</dbReference>
<dbReference type="PANTHER" id="PTHR11070">
    <property type="entry name" value="UVRD / RECB / PCRA DNA HELICASE FAMILY MEMBER"/>
    <property type="match status" value="1"/>
</dbReference>
<dbReference type="Gene3D" id="3.40.50.300">
    <property type="entry name" value="P-loop containing nucleotide triphosphate hydrolases"/>
    <property type="match status" value="2"/>
</dbReference>
<dbReference type="InterPro" id="IPR011528">
    <property type="entry name" value="NERD"/>
</dbReference>
<dbReference type="AlphaFoldDB" id="A0A0A7KGC5"/>
<name>A0A0A7KGC5_9DEIO</name>
<dbReference type="InterPro" id="IPR027417">
    <property type="entry name" value="P-loop_NTPase"/>
</dbReference>
<dbReference type="GO" id="GO:0005524">
    <property type="term" value="F:ATP binding"/>
    <property type="evidence" value="ECO:0007669"/>
    <property type="project" value="InterPro"/>
</dbReference>
<protein>
    <submittedName>
        <fullName evidence="3">Uncharacterized protein</fullName>
    </submittedName>
</protein>
<dbReference type="HOGENOM" id="CLU_024502_0_0_0"/>
<gene>
    <name evidence="3" type="ORF">QR90_08640</name>
</gene>
<accession>A0A0A7KGC5</accession>
<proteinExistence type="predicted"/>
<feature type="domain" description="UvrD-like helicase C-terminal" evidence="2">
    <location>
        <begin position="501"/>
        <end position="547"/>
    </location>
</feature>
<dbReference type="KEGG" id="dsw:QR90_08640"/>
<dbReference type="SUPFAM" id="SSF52540">
    <property type="entry name" value="P-loop containing nucleoside triphosphate hydrolases"/>
    <property type="match status" value="1"/>
</dbReference>
<dbReference type="Pfam" id="PF08378">
    <property type="entry name" value="NERD"/>
    <property type="match status" value="1"/>
</dbReference>
<feature type="domain" description="NERD" evidence="1">
    <location>
        <begin position="15"/>
        <end position="120"/>
    </location>
</feature>
<evidence type="ECO:0000313" key="3">
    <source>
        <dbReference type="EMBL" id="AIZ45155.1"/>
    </source>
</evidence>
<dbReference type="RefSeq" id="WP_039683869.1">
    <property type="nucleotide sequence ID" value="NZ_CP010028.1"/>
</dbReference>
<evidence type="ECO:0000313" key="4">
    <source>
        <dbReference type="Proteomes" id="UP000030634"/>
    </source>
</evidence>
<dbReference type="InterPro" id="IPR027785">
    <property type="entry name" value="UvrD-like_helicase_C"/>
</dbReference>
<dbReference type="STRING" id="1182571.QR90_08640"/>
<evidence type="ECO:0000259" key="2">
    <source>
        <dbReference type="Pfam" id="PF13538"/>
    </source>
</evidence>
<organism evidence="3 4">
    <name type="scientific">Deinococcus radiopugnans</name>
    <dbReference type="NCBI Taxonomy" id="57497"/>
    <lineage>
        <taxon>Bacteria</taxon>
        <taxon>Thermotogati</taxon>
        <taxon>Deinococcota</taxon>
        <taxon>Deinococci</taxon>
        <taxon>Deinococcales</taxon>
        <taxon>Deinococcaceae</taxon>
        <taxon>Deinococcus</taxon>
    </lineage>
</organism>
<reference evidence="4" key="1">
    <citation type="submission" date="2014-11" db="EMBL/GenBank/DDBJ databases">
        <title>Hymenobacter sp. DG25B genome submission.</title>
        <authorList>
            <person name="Jung H.-Y."/>
            <person name="Kim M.K."/>
            <person name="Srinivasan S."/>
            <person name="Lim S."/>
        </authorList>
    </citation>
    <scope>NUCLEOTIDE SEQUENCE [LARGE SCALE GENOMIC DNA]</scope>
    <source>
        <strain evidence="4">DY59</strain>
    </source>
</reference>
<evidence type="ECO:0000259" key="1">
    <source>
        <dbReference type="Pfam" id="PF08378"/>
    </source>
</evidence>
<dbReference type="InterPro" id="IPR000212">
    <property type="entry name" value="DNA_helicase_UvrD/REP"/>
</dbReference>
<dbReference type="Pfam" id="PF13538">
    <property type="entry name" value="UvrD_C_2"/>
    <property type="match status" value="1"/>
</dbReference>
<dbReference type="Proteomes" id="UP000030634">
    <property type="component" value="Chromosome"/>
</dbReference>
<sequence>MELQLHSGRIADLANRGERRVLAELERVRNHPLARDWVVLHSVRIKPDRSPNGGEVDLVVLIPGASTVVLLEIKGHESVEERDDRIIVRYQDGSRKDPLVQVDRARSDILSILTEARKKETVRAHVHVVTGVLLPFATLGKAGGLSWDRRQIVDEREMQDGIVEAIARVAGYATAGTIPQPLHPQAQAFVRDQFQPRFQPAHDPRSVIEAAEREALELTEQQSDVIDSIFDNDHSPHVVHGPAGSGKTVMAMDLLHRYLRENPGARVLYLCYNAFLSQKARHMAEGLFEADTIHQFMSDIARHLCSPAEQKAPDFMERILPEKAAQAADEEEITYDLVVVDEYPDIFEEHYLFFLNTIIEGGFAEGRWHFLGDVQQDIFKRDVGERFTAFEQDHCNGRSPYRKVLRENLRNTRQIAELGRRIVKDDRIRALRADGAPIEIHGYQHLPDALEREVKRWLGAGYLPSEIVVISPEAASMDLTVGGHPVRVLSSVEESSPLGLTTARRFKGCETQVVILVDPQAISTADEEQFRQLTYVAVTRAKHGLSVLYRKEDRTKFDALFGFKAS</sequence>